<dbReference type="Pfam" id="PF21273">
    <property type="entry name" value="SNX17-27-31_F1_FERM"/>
    <property type="match status" value="1"/>
</dbReference>
<dbReference type="InterPro" id="IPR035963">
    <property type="entry name" value="FERM_2"/>
</dbReference>
<keyword evidence="4" id="KW-0813">Transport</keyword>
<dbReference type="GO" id="GO:0035091">
    <property type="term" value="F:phosphatidylinositol binding"/>
    <property type="evidence" value="ECO:0007669"/>
    <property type="project" value="InterPro"/>
</dbReference>
<dbReference type="EMBL" id="GEDC01006240">
    <property type="protein sequence ID" value="JAS31058.1"/>
    <property type="molecule type" value="Transcribed_RNA"/>
</dbReference>
<evidence type="ECO:0000256" key="9">
    <source>
        <dbReference type="ARBA" id="ARBA00023136"/>
    </source>
</evidence>
<evidence type="ECO:0000256" key="6">
    <source>
        <dbReference type="ARBA" id="ARBA00022753"/>
    </source>
</evidence>
<dbReference type="Pfam" id="PF18116">
    <property type="entry name" value="SNX17_FERM_C"/>
    <property type="match status" value="1"/>
</dbReference>
<comment type="subcellular location">
    <subcellularLocation>
        <location evidence="1">Cytoplasmic vesicle membrane</location>
        <topology evidence="1">Peripheral membrane protein</topology>
        <orientation evidence="1">Cytoplasmic side</orientation>
    </subcellularLocation>
    <subcellularLocation>
        <location evidence="2">Early endosome</location>
    </subcellularLocation>
</comment>
<dbReference type="Gene3D" id="3.30.1520.10">
    <property type="entry name" value="Phox-like domain"/>
    <property type="match status" value="1"/>
</dbReference>
<dbReference type="GO" id="GO:0005769">
    <property type="term" value="C:early endosome"/>
    <property type="evidence" value="ECO:0007669"/>
    <property type="project" value="UniProtKB-SubCell"/>
</dbReference>
<dbReference type="CDD" id="cd13337">
    <property type="entry name" value="FERM-like_C_SNX17"/>
    <property type="match status" value="1"/>
</dbReference>
<keyword evidence="6" id="KW-0967">Endosome</keyword>
<dbReference type="FunFam" id="2.30.29.30:FF:000145">
    <property type="entry name" value="Sorting nexin-17 isoform1"/>
    <property type="match status" value="1"/>
</dbReference>
<organism evidence="13">
    <name type="scientific">Clastoptera arizonana</name>
    <name type="common">Arizona spittle bug</name>
    <dbReference type="NCBI Taxonomy" id="38151"/>
    <lineage>
        <taxon>Eukaryota</taxon>
        <taxon>Metazoa</taxon>
        <taxon>Ecdysozoa</taxon>
        <taxon>Arthropoda</taxon>
        <taxon>Hexapoda</taxon>
        <taxon>Insecta</taxon>
        <taxon>Pterygota</taxon>
        <taxon>Neoptera</taxon>
        <taxon>Paraneoptera</taxon>
        <taxon>Hemiptera</taxon>
        <taxon>Auchenorrhyncha</taxon>
        <taxon>Cercopoidea</taxon>
        <taxon>Clastopteridae</taxon>
        <taxon>Clastoptera</taxon>
    </lineage>
</organism>
<dbReference type="InterPro" id="IPR011993">
    <property type="entry name" value="PH-like_dom_sf"/>
</dbReference>
<keyword evidence="8" id="KW-0446">Lipid-binding</keyword>
<keyword evidence="7" id="KW-0653">Protein transport</keyword>
<dbReference type="SMART" id="SM00312">
    <property type="entry name" value="PX"/>
    <property type="match status" value="1"/>
</dbReference>
<evidence type="ECO:0000256" key="2">
    <source>
        <dbReference type="ARBA" id="ARBA00004412"/>
    </source>
</evidence>
<evidence type="ECO:0000256" key="3">
    <source>
        <dbReference type="ARBA" id="ARBA00010883"/>
    </source>
</evidence>
<dbReference type="SUPFAM" id="SSF47031">
    <property type="entry name" value="Second domain of FERM"/>
    <property type="match status" value="1"/>
</dbReference>
<dbReference type="SUPFAM" id="SSF64268">
    <property type="entry name" value="PX domain"/>
    <property type="match status" value="1"/>
</dbReference>
<dbReference type="EMBL" id="GEDC01026259">
    <property type="protein sequence ID" value="JAS11039.1"/>
    <property type="molecule type" value="Transcribed_RNA"/>
</dbReference>
<keyword evidence="5" id="KW-0963">Cytoplasm</keyword>
<dbReference type="InterPro" id="IPR040842">
    <property type="entry name" value="SNX17/31_FERM"/>
</dbReference>
<evidence type="ECO:0000256" key="5">
    <source>
        <dbReference type="ARBA" id="ARBA00022490"/>
    </source>
</evidence>
<protein>
    <recommendedName>
        <fullName evidence="11">PX domain-containing protein</fullName>
    </recommendedName>
</protein>
<keyword evidence="9" id="KW-0472">Membrane</keyword>
<dbReference type="Gene3D" id="3.10.20.90">
    <property type="entry name" value="Phosphatidylinositol 3-kinase Catalytic Subunit, Chain A, domain 1"/>
    <property type="match status" value="1"/>
</dbReference>
<dbReference type="Gene3D" id="1.20.80.60">
    <property type="match status" value="1"/>
</dbReference>
<evidence type="ECO:0000256" key="7">
    <source>
        <dbReference type="ARBA" id="ARBA00022927"/>
    </source>
</evidence>
<dbReference type="Pfam" id="PF21271">
    <property type="entry name" value="SNX17-31_F2_FERM"/>
    <property type="match status" value="1"/>
</dbReference>
<dbReference type="InterPro" id="IPR037836">
    <property type="entry name" value="SNX17_FERM-like_dom"/>
</dbReference>
<evidence type="ECO:0000256" key="8">
    <source>
        <dbReference type="ARBA" id="ARBA00023121"/>
    </source>
</evidence>
<dbReference type="CDD" id="cd16121">
    <property type="entry name" value="FERM_F1_SNX17"/>
    <property type="match status" value="1"/>
</dbReference>
<dbReference type="InterPro" id="IPR019748">
    <property type="entry name" value="FERM_central"/>
</dbReference>
<reference evidence="13" key="1">
    <citation type="submission" date="2015-12" db="EMBL/GenBank/DDBJ databases">
        <title>De novo transcriptome assembly of four potential Pierce s Disease insect vectors from Arizona vineyards.</title>
        <authorList>
            <person name="Tassone E.E."/>
        </authorList>
    </citation>
    <scope>NUCLEOTIDE SEQUENCE</scope>
</reference>
<name>A0A1B6DZE8_9HEMI</name>
<dbReference type="Pfam" id="PF00787">
    <property type="entry name" value="PX"/>
    <property type="match status" value="1"/>
</dbReference>
<dbReference type="InterPro" id="IPR048763">
    <property type="entry name" value="SNX17-31_FERM_F1"/>
</dbReference>
<dbReference type="InterPro" id="IPR048767">
    <property type="entry name" value="SNX17-31_FERM_F2"/>
</dbReference>
<dbReference type="PANTHER" id="PTHR12431">
    <property type="entry name" value="SORTING NEXIN 17 AND 27"/>
    <property type="match status" value="1"/>
</dbReference>
<feature type="domain" description="PX" evidence="11">
    <location>
        <begin position="1"/>
        <end position="108"/>
    </location>
</feature>
<dbReference type="PANTHER" id="PTHR12431:SF14">
    <property type="entry name" value="LD15323P"/>
    <property type="match status" value="1"/>
</dbReference>
<dbReference type="InterPro" id="IPR001683">
    <property type="entry name" value="PX_dom"/>
</dbReference>
<dbReference type="FunFam" id="1.20.80.60:FF:000001">
    <property type="entry name" value="Sorting nexin-17 isoform1"/>
    <property type="match status" value="1"/>
</dbReference>
<dbReference type="FunFam" id="3.30.1520.10:FF:000008">
    <property type="entry name" value="Sorting nexin-17 isoform1"/>
    <property type="match status" value="1"/>
</dbReference>
<dbReference type="GO" id="GO:0006886">
    <property type="term" value="P:intracellular protein transport"/>
    <property type="evidence" value="ECO:0007669"/>
    <property type="project" value="TreeGrafter"/>
</dbReference>
<evidence type="ECO:0000313" key="13">
    <source>
        <dbReference type="EMBL" id="JAS31058.1"/>
    </source>
</evidence>
<comment type="similarity">
    <text evidence="3">Belongs to the sorting nexin family.</text>
</comment>
<dbReference type="GO" id="GO:0032456">
    <property type="term" value="P:endocytic recycling"/>
    <property type="evidence" value="ECO:0007669"/>
    <property type="project" value="TreeGrafter"/>
</dbReference>
<evidence type="ECO:0000313" key="12">
    <source>
        <dbReference type="EMBL" id="JAS11039.1"/>
    </source>
</evidence>
<dbReference type="PROSITE" id="PS50195">
    <property type="entry name" value="PX"/>
    <property type="match status" value="1"/>
</dbReference>
<evidence type="ECO:0000256" key="1">
    <source>
        <dbReference type="ARBA" id="ARBA00004180"/>
    </source>
</evidence>
<accession>A0A1B6DZE8</accession>
<sequence length="479" mass="54977">MHFSIPDTQEFSDDNGSNYTGYNIHINGMYHCTVRYKQLHSLNDQLKKLHGSNSLPPFPPKKLLPLSNNQLEERRSFLEKYIQTVGQTANLMNTEVFTGFLLSAQFESFSKTCEEVPIDVFLMNGYRITINAFINESSDQILEKVCNQINLPLKYMYYFCLFLIQREDNGDIVIVRRLQNFECPFISQKSIQVNTRVVLRKSYWDPAYDKYLMEDKTALNLIYTQAVSDIERGWIYCNKDTQSHLATLQARGAKLEYMEMAQTLKYYGYTQFKPCTCDYPSPGSHSIVSAGSRELSLRVKLSTGEMKEGSFKVTRMRCWRITTHNEANDNSDENNTKNEEKNCSLELSFEYLIAKDKLQWISIFSNQAILMSVCLQSMVDELLLKKTGLDIKQPNSLNKNETFSYMKRDGSSHQICLSQSNSLDCLSNPVNGHIKSPTKSEPSMSMKKLSERLSSVNVKTKVPPLVENYAFEGIGDDDL</sequence>
<dbReference type="CDD" id="cd14473">
    <property type="entry name" value="FERM_B-lobe"/>
    <property type="match status" value="1"/>
</dbReference>
<dbReference type="InterPro" id="IPR028666">
    <property type="entry name" value="SNX17_FERM_N"/>
</dbReference>
<evidence type="ECO:0000259" key="11">
    <source>
        <dbReference type="PROSITE" id="PS50195"/>
    </source>
</evidence>
<evidence type="ECO:0000256" key="10">
    <source>
        <dbReference type="ARBA" id="ARBA00023329"/>
    </source>
</evidence>
<gene>
    <name evidence="12" type="ORF">g.17715</name>
    <name evidence="13" type="ORF">g.17717</name>
</gene>
<dbReference type="AlphaFoldDB" id="A0A1B6DZE8"/>
<keyword evidence="10" id="KW-0968">Cytoplasmic vesicle</keyword>
<dbReference type="GO" id="GO:0030659">
    <property type="term" value="C:cytoplasmic vesicle membrane"/>
    <property type="evidence" value="ECO:0007669"/>
    <property type="project" value="UniProtKB-SubCell"/>
</dbReference>
<proteinExistence type="inferred from homology"/>
<dbReference type="InterPro" id="IPR036871">
    <property type="entry name" value="PX_dom_sf"/>
</dbReference>
<evidence type="ECO:0000256" key="4">
    <source>
        <dbReference type="ARBA" id="ARBA00022448"/>
    </source>
</evidence>
<dbReference type="Gene3D" id="2.30.29.30">
    <property type="entry name" value="Pleckstrin-homology domain (PH domain)/Phosphotyrosine-binding domain (PTB)"/>
    <property type="match status" value="1"/>
</dbReference>